<proteinExistence type="predicted"/>
<keyword evidence="3" id="KW-1185">Reference proteome</keyword>
<keyword evidence="1" id="KW-0812">Transmembrane</keyword>
<organism evidence="2 3">
    <name type="scientific">Asticcacaulis benevestitus DSM 16100 = ATCC BAA-896</name>
    <dbReference type="NCBI Taxonomy" id="1121022"/>
    <lineage>
        <taxon>Bacteria</taxon>
        <taxon>Pseudomonadati</taxon>
        <taxon>Pseudomonadota</taxon>
        <taxon>Alphaproteobacteria</taxon>
        <taxon>Caulobacterales</taxon>
        <taxon>Caulobacteraceae</taxon>
        <taxon>Asticcacaulis</taxon>
    </lineage>
</organism>
<keyword evidence="1" id="KW-0472">Membrane</keyword>
<accession>V4P931</accession>
<dbReference type="AlphaFoldDB" id="V4P931"/>
<feature type="transmembrane region" description="Helical" evidence="1">
    <location>
        <begin position="17"/>
        <end position="37"/>
    </location>
</feature>
<evidence type="ECO:0000313" key="3">
    <source>
        <dbReference type="Proteomes" id="UP000017837"/>
    </source>
</evidence>
<feature type="transmembrane region" description="Helical" evidence="1">
    <location>
        <begin position="44"/>
        <end position="66"/>
    </location>
</feature>
<dbReference type="OrthoDB" id="7173139at2"/>
<dbReference type="EMBL" id="AWGB01000024">
    <property type="protein sequence ID" value="ESQ90437.1"/>
    <property type="molecule type" value="Genomic_DNA"/>
</dbReference>
<comment type="caution">
    <text evidence="2">The sequence shown here is derived from an EMBL/GenBank/DDBJ whole genome shotgun (WGS) entry which is preliminary data.</text>
</comment>
<dbReference type="STRING" id="1121022.GCA_000376105_00924"/>
<feature type="transmembrane region" description="Helical" evidence="1">
    <location>
        <begin position="86"/>
        <end position="109"/>
    </location>
</feature>
<protein>
    <submittedName>
        <fullName evidence="2">Uncharacterized protein</fullName>
    </submittedName>
</protein>
<gene>
    <name evidence="2" type="ORF">ABENE_12670</name>
</gene>
<dbReference type="Proteomes" id="UP000017837">
    <property type="component" value="Unassembled WGS sequence"/>
</dbReference>
<evidence type="ECO:0000256" key="1">
    <source>
        <dbReference type="SAM" id="Phobius"/>
    </source>
</evidence>
<dbReference type="RefSeq" id="WP_018080592.1">
    <property type="nucleotide sequence ID" value="NZ_AQWM01000002.1"/>
</dbReference>
<evidence type="ECO:0000313" key="2">
    <source>
        <dbReference type="EMBL" id="ESQ90437.1"/>
    </source>
</evidence>
<keyword evidence="1" id="KW-1133">Transmembrane helix</keyword>
<reference evidence="2 3" key="1">
    <citation type="journal article" date="2014" name="Nature">
        <title>Sequential evolution of bacterial morphology by co-option of a developmental regulator.</title>
        <authorList>
            <person name="Jiang C."/>
            <person name="Brown P.J."/>
            <person name="Ducret A."/>
            <person name="Brun Y.V."/>
        </authorList>
    </citation>
    <scope>NUCLEOTIDE SEQUENCE [LARGE SCALE GENOMIC DNA]</scope>
    <source>
        <strain evidence="2 3">DSM 16100</strain>
    </source>
</reference>
<name>V4P931_9CAUL</name>
<dbReference type="PATRIC" id="fig|1121022.4.peg.2572"/>
<sequence>MGDFTQFLWAMWDAGQAAMIGLNPLPVLLISLVLGMIQPRRSSAFHLAFVALIPAVIVTALLPMALGYQAIWPDLSQLEVEMQLVMLFALSYVVIRAMGLIKLTLSLALPRPNGHKPV</sequence>